<dbReference type="RefSeq" id="WP_158767320.1">
    <property type="nucleotide sequence ID" value="NZ_CP047045.1"/>
</dbReference>
<name>A0A6I6MT61_9CAUL</name>
<sequence>MSGWSAHKDATKREFTSAQLKLIRRTIARQCTEIEFDQFIAVSVQAGLDPLRRQMAPLILNASDPERRRMVPWATIDGLRVIAARQGDYRPMETAPLIERDESRLDADLNPLGITRAEVCAWKSSDGVWHPVAGEAWWDEYAPTREEWAADATGQHHPTGKRQLDPVWLRMGRVMIAKCAEAQALRRGWPDILSGLYGEEELHGLRLAEQTASEVLREGDEAAKRRLLKTRTLWFVFGSDGGFNPVLAHEAFDRLRGFYAEASVEEIERFDQVNSTSLHTLWEWAPSDAFALKQISEARRLFGKANTEVSAEAPPAGSHQGDPQSPKQAPPTASVGS</sequence>
<dbReference type="Proteomes" id="UP000431269">
    <property type="component" value="Chromosome"/>
</dbReference>
<reference evidence="3" key="1">
    <citation type="submission" date="2019-12" db="EMBL/GenBank/DDBJ databases">
        <title>Complete genome of Terracaulis silvestris 0127_4.</title>
        <authorList>
            <person name="Vieira S."/>
            <person name="Riedel T."/>
            <person name="Sproer C."/>
            <person name="Pascual J."/>
            <person name="Boedeker C."/>
            <person name="Overmann J."/>
        </authorList>
    </citation>
    <scope>NUCLEOTIDE SEQUENCE [LARGE SCALE GENOMIC DNA]</scope>
    <source>
        <strain evidence="3">0127_4</strain>
    </source>
</reference>
<evidence type="ECO:0000256" key="1">
    <source>
        <dbReference type="SAM" id="MobiDB-lite"/>
    </source>
</evidence>
<dbReference type="InterPro" id="IPR010183">
    <property type="entry name" value="Phage_lambda_Bet"/>
</dbReference>
<accession>A0A6I6MT61</accession>
<dbReference type="AlphaFoldDB" id="A0A6I6MT61"/>
<dbReference type="GO" id="GO:0003677">
    <property type="term" value="F:DNA binding"/>
    <property type="evidence" value="ECO:0007669"/>
    <property type="project" value="InterPro"/>
</dbReference>
<dbReference type="GO" id="GO:0006310">
    <property type="term" value="P:DNA recombination"/>
    <property type="evidence" value="ECO:0007669"/>
    <property type="project" value="InterPro"/>
</dbReference>
<dbReference type="KEGG" id="tsv:DSM104635_03398"/>
<protein>
    <submittedName>
        <fullName evidence="2">Phage recombination protein Bet</fullName>
    </submittedName>
</protein>
<dbReference type="EMBL" id="CP047045">
    <property type="protein sequence ID" value="QGZ96538.1"/>
    <property type="molecule type" value="Genomic_DNA"/>
</dbReference>
<keyword evidence="3" id="KW-1185">Reference proteome</keyword>
<evidence type="ECO:0000313" key="2">
    <source>
        <dbReference type="EMBL" id="QGZ96538.1"/>
    </source>
</evidence>
<proteinExistence type="predicted"/>
<dbReference type="Pfam" id="PF03837">
    <property type="entry name" value="RecT"/>
    <property type="match status" value="1"/>
</dbReference>
<evidence type="ECO:0000313" key="3">
    <source>
        <dbReference type="Proteomes" id="UP000431269"/>
    </source>
</evidence>
<feature type="region of interest" description="Disordered" evidence="1">
    <location>
        <begin position="306"/>
        <end position="337"/>
    </location>
</feature>
<dbReference type="NCBIfam" id="TIGR01913">
    <property type="entry name" value="bet_lambda"/>
    <property type="match status" value="1"/>
</dbReference>
<organism evidence="2 3">
    <name type="scientific">Terricaulis silvestris</name>
    <dbReference type="NCBI Taxonomy" id="2686094"/>
    <lineage>
        <taxon>Bacteria</taxon>
        <taxon>Pseudomonadati</taxon>
        <taxon>Pseudomonadota</taxon>
        <taxon>Alphaproteobacteria</taxon>
        <taxon>Caulobacterales</taxon>
        <taxon>Caulobacteraceae</taxon>
        <taxon>Terricaulis</taxon>
    </lineage>
</organism>
<dbReference type="InterPro" id="IPR018330">
    <property type="entry name" value="RecT_fam"/>
</dbReference>
<gene>
    <name evidence="2" type="ORF">DSM104635_03398</name>
</gene>